<name>A0A0K2U8H0_LEPSM</name>
<dbReference type="PANTHER" id="PTHR12155">
    <property type="entry name" value="SCHLAFEN"/>
    <property type="match status" value="1"/>
</dbReference>
<sequence length="216" mass="25436">MELGRKFYIRHSILKEEEDITHEFKGHRVLHFEEDGRNGRDANGRKTRQYISKYLCGMLNSGKGGRLYIGVLDNGQIEGVMLTRYQKDHILTSLEDIFERFEPPLHFSLYSVSFVPVLEDNEIEEGIKDGYKYWDENQRGYPHKIRTHSYCWCDLESQAALMSGLINPFYVVEIQLKSITNLKVPYRAEDGAYYIRRNAFNECIDYSELIKELECR</sequence>
<dbReference type="InterPro" id="IPR007421">
    <property type="entry name" value="Schlafen_AlbA_2_dom"/>
</dbReference>
<evidence type="ECO:0000313" key="2">
    <source>
        <dbReference type="EMBL" id="CDW34257.1"/>
    </source>
</evidence>
<dbReference type="InterPro" id="IPR038461">
    <property type="entry name" value="Schlafen_AlbA_2_dom_sf"/>
</dbReference>
<feature type="domain" description="Schlafen AlbA-2" evidence="1">
    <location>
        <begin position="40"/>
        <end position="199"/>
    </location>
</feature>
<dbReference type="Gene3D" id="3.30.950.30">
    <property type="entry name" value="Schlafen, AAA domain"/>
    <property type="match status" value="1"/>
</dbReference>
<protein>
    <submittedName>
        <fullName evidence="2">Putative LOC101860387 [Aplysia californica]</fullName>
    </submittedName>
</protein>
<proteinExistence type="predicted"/>
<dbReference type="AlphaFoldDB" id="A0A0K2U8H0"/>
<reference evidence="2" key="1">
    <citation type="submission" date="2014-05" db="EMBL/GenBank/DDBJ databases">
        <authorList>
            <person name="Chronopoulou M."/>
        </authorList>
    </citation>
    <scope>NUCLEOTIDE SEQUENCE</scope>
    <source>
        <tissue evidence="2">Whole organism</tissue>
    </source>
</reference>
<organism evidence="2">
    <name type="scientific">Lepeophtheirus salmonis</name>
    <name type="common">Salmon louse</name>
    <name type="synonym">Caligus salmonis</name>
    <dbReference type="NCBI Taxonomy" id="72036"/>
    <lineage>
        <taxon>Eukaryota</taxon>
        <taxon>Metazoa</taxon>
        <taxon>Ecdysozoa</taxon>
        <taxon>Arthropoda</taxon>
        <taxon>Crustacea</taxon>
        <taxon>Multicrustacea</taxon>
        <taxon>Hexanauplia</taxon>
        <taxon>Copepoda</taxon>
        <taxon>Siphonostomatoida</taxon>
        <taxon>Caligidae</taxon>
        <taxon>Lepeophtheirus</taxon>
    </lineage>
</organism>
<dbReference type="GeneID" id="139904738"/>
<dbReference type="InterPro" id="IPR029684">
    <property type="entry name" value="Schlafen"/>
</dbReference>
<accession>A0A0K2U8H0</accession>
<dbReference type="RefSeq" id="XP_071744195.1">
    <property type="nucleotide sequence ID" value="XM_071888094.1"/>
</dbReference>
<dbReference type="Pfam" id="PF04326">
    <property type="entry name" value="SLFN_AlbA_2"/>
    <property type="match status" value="1"/>
</dbReference>
<dbReference type="PANTHER" id="PTHR12155:SF41">
    <property type="entry name" value="SCHLAFEN ALBA-2 DOMAIN-CONTAINING PROTEIN"/>
    <property type="match status" value="1"/>
</dbReference>
<dbReference type="EMBL" id="HACA01016896">
    <property type="protein sequence ID" value="CDW34257.1"/>
    <property type="molecule type" value="Transcribed_RNA"/>
</dbReference>
<evidence type="ECO:0000259" key="1">
    <source>
        <dbReference type="Pfam" id="PF04326"/>
    </source>
</evidence>